<evidence type="ECO:0000313" key="2">
    <source>
        <dbReference type="Proteomes" id="UP000426027"/>
    </source>
</evidence>
<name>A0A6I6GFA1_9BACT</name>
<sequence>MKFILTILVSLIFFNGNGQRIVEELIRINDNYSPLFGNKSTDVDIMFVMSYEHLKSDTVFNVVFQLNQLETEKQGESFSTGIFGRSIGFASSSYYSSERNKGHLTLNYQELDTLLTSFNKMYEFTKQTYGRNRIVTYSFKNLKLSVEVNYVGGVDPTGAFKSFFYLSIDDATFRLSTSQFFKLTQKTISELKKIWDDWLQNRLLPVPIYY</sequence>
<organism evidence="1 2">
    <name type="scientific">Phnomibacter ginsenosidimutans</name>
    <dbReference type="NCBI Taxonomy" id="2676868"/>
    <lineage>
        <taxon>Bacteria</taxon>
        <taxon>Pseudomonadati</taxon>
        <taxon>Bacteroidota</taxon>
        <taxon>Chitinophagia</taxon>
        <taxon>Chitinophagales</taxon>
        <taxon>Chitinophagaceae</taxon>
        <taxon>Phnomibacter</taxon>
    </lineage>
</organism>
<proteinExistence type="predicted"/>
<evidence type="ECO:0000313" key="1">
    <source>
        <dbReference type="EMBL" id="QGW29110.1"/>
    </source>
</evidence>
<dbReference type="RefSeq" id="WP_157479463.1">
    <property type="nucleotide sequence ID" value="NZ_CP046566.1"/>
</dbReference>
<dbReference type="KEGG" id="fls:GLV81_14240"/>
<protein>
    <submittedName>
        <fullName evidence="1">Uncharacterized protein</fullName>
    </submittedName>
</protein>
<dbReference type="EMBL" id="CP046566">
    <property type="protein sequence ID" value="QGW29110.1"/>
    <property type="molecule type" value="Genomic_DNA"/>
</dbReference>
<dbReference type="Proteomes" id="UP000426027">
    <property type="component" value="Chromosome"/>
</dbReference>
<keyword evidence="2" id="KW-1185">Reference proteome</keyword>
<dbReference type="AlphaFoldDB" id="A0A6I6GFA1"/>
<accession>A0A6I6GFA1</accession>
<reference evidence="1 2" key="1">
    <citation type="submission" date="2019-11" db="EMBL/GenBank/DDBJ databases">
        <authorList>
            <person name="Im W.T."/>
        </authorList>
    </citation>
    <scope>NUCLEOTIDE SEQUENCE [LARGE SCALE GENOMIC DNA]</scope>
    <source>
        <strain evidence="1 2">SB-02</strain>
    </source>
</reference>
<gene>
    <name evidence="1" type="ORF">GLV81_14240</name>
</gene>